<dbReference type="Gene3D" id="3.40.50.1820">
    <property type="entry name" value="alpha/beta hydrolase"/>
    <property type="match status" value="1"/>
</dbReference>
<dbReference type="EMBL" id="AGZI01000030">
    <property type="protein sequence ID" value="EKU82115.1"/>
    <property type="molecule type" value="Genomic_DNA"/>
</dbReference>
<dbReference type="HOGENOM" id="CLU_016928_0_0_4"/>
<dbReference type="PATRIC" id="fig|883126.3.peg.2588"/>
<dbReference type="AlphaFoldDB" id="K9DXW2"/>
<protein>
    <recommendedName>
        <fullName evidence="1">GPI inositol-deacylase PGAP1-like alpha/beta domain-containing protein</fullName>
    </recommendedName>
</protein>
<dbReference type="Pfam" id="PF07819">
    <property type="entry name" value="PGAP1"/>
    <property type="match status" value="1"/>
</dbReference>
<sequence length="666" mass="72267">MNPRSIGGRLLHLLLVAPLLAGCSVLQQFEDRVAVRPVQPGEYIARKRGDILTSGRPGQATLETIRVAALDGACPRPDKPSLECIAALARAAAIEDERRLSALSELWVQQALSLPTGTQDGAAEPRLGAWLEAARHAYAYLFFTGRKPGQRAFEDRQTQVRDYYNLAVQEAAVILFARQHGRAPADGGGALIRAGTWAIRTDLSRVRMEPGLERPQELVPASALAFSGLRSQYRRDGFGAELVAVIDADADASLRGPAARAGAPGRPGPQRSAAWSAMPYRALTALAHFQGRTIAEVLSTHALTITAYDPYEHDQITLNDEQVPLAGHFTAGYGLWLARSGFARQSIQALLGRKLGIDRPHLYLMQPYDPGRRVIVMIHGLASSPDAWVNMANEIMGDETLRRHYQVWQVYYPTNLPVALSHFQIRRAVHDALRHFDPGSAAPASRDMVLIGHSMGGLIARLMVSSAKDGSLSRLIEEGTFDSGQKQRLQARLAPLIDFAPMPEARRAVFLAAPHRGTPIARRRLGLLLADIIRLPLTVLEGLADLIPGDAAGSAAAGTKRLPNSLDNLRDDDRFVRAAAELPISPQVRYHSIIARATADGALADTDDGLVPYRSAHLPGAISEKVIVSGHSVQETAAAILELRRILHADLAEQPKRDQFHAAPAP</sequence>
<organism evidence="2 3">
    <name type="scientific">Massilia timonae CCUG 45783</name>
    <dbReference type="NCBI Taxonomy" id="883126"/>
    <lineage>
        <taxon>Bacteria</taxon>
        <taxon>Pseudomonadati</taxon>
        <taxon>Pseudomonadota</taxon>
        <taxon>Betaproteobacteria</taxon>
        <taxon>Burkholderiales</taxon>
        <taxon>Oxalobacteraceae</taxon>
        <taxon>Telluria group</taxon>
        <taxon>Massilia</taxon>
    </lineage>
</organism>
<dbReference type="InterPro" id="IPR012908">
    <property type="entry name" value="PGAP1-ab_dom-like"/>
</dbReference>
<evidence type="ECO:0000313" key="2">
    <source>
        <dbReference type="EMBL" id="EKU82115.1"/>
    </source>
</evidence>
<dbReference type="PROSITE" id="PS51257">
    <property type="entry name" value="PROKAR_LIPOPROTEIN"/>
    <property type="match status" value="1"/>
</dbReference>
<dbReference type="GO" id="GO:0016788">
    <property type="term" value="F:hydrolase activity, acting on ester bonds"/>
    <property type="evidence" value="ECO:0007669"/>
    <property type="project" value="InterPro"/>
</dbReference>
<accession>K9DXW2</accession>
<reference evidence="2 3" key="1">
    <citation type="submission" date="2012-09" db="EMBL/GenBank/DDBJ databases">
        <title>The Genome Sequence of Massilia timonae CCUG 45783.</title>
        <authorList>
            <consortium name="The Broad Institute Genome Sequencing Platform"/>
            <person name="Earl A."/>
            <person name="Ward D."/>
            <person name="Feldgarden M."/>
            <person name="Gevers D."/>
            <person name="Huys G."/>
            <person name="Walker B."/>
            <person name="Young S.K."/>
            <person name="Zeng Q."/>
            <person name="Gargeya S."/>
            <person name="Fitzgerald M."/>
            <person name="Haas B."/>
            <person name="Abouelleil A."/>
            <person name="Alvarado L."/>
            <person name="Arachchi H.M."/>
            <person name="Berlin A.M."/>
            <person name="Chapman S.B."/>
            <person name="Goldberg J."/>
            <person name="Griggs A."/>
            <person name="Gujja S."/>
            <person name="Hansen M."/>
            <person name="Howarth C."/>
            <person name="Imamovic A."/>
            <person name="Larimer J."/>
            <person name="McCowen C."/>
            <person name="Montmayeur A."/>
            <person name="Murphy C."/>
            <person name="Neiman D."/>
            <person name="Pearson M."/>
            <person name="Priest M."/>
            <person name="Roberts A."/>
            <person name="Saif S."/>
            <person name="Shea T."/>
            <person name="Sisk P."/>
            <person name="Sykes S."/>
            <person name="Wortman J."/>
            <person name="Nusbaum C."/>
            <person name="Birren B."/>
        </authorList>
    </citation>
    <scope>NUCLEOTIDE SEQUENCE [LARGE SCALE GENOMIC DNA]</scope>
    <source>
        <strain evidence="2 3">CCUG 45783</strain>
    </source>
</reference>
<feature type="domain" description="GPI inositol-deacylase PGAP1-like alpha/beta" evidence="1">
    <location>
        <begin position="373"/>
        <end position="468"/>
    </location>
</feature>
<dbReference type="OrthoDB" id="869379at2"/>
<gene>
    <name evidence="2" type="ORF">HMPREF9710_02563</name>
</gene>
<dbReference type="Proteomes" id="UP000009874">
    <property type="component" value="Unassembled WGS sequence"/>
</dbReference>
<proteinExistence type="predicted"/>
<dbReference type="RefSeq" id="WP_005666996.1">
    <property type="nucleotide sequence ID" value="NZ_JH992923.1"/>
</dbReference>
<evidence type="ECO:0000259" key="1">
    <source>
        <dbReference type="Pfam" id="PF07819"/>
    </source>
</evidence>
<evidence type="ECO:0000313" key="3">
    <source>
        <dbReference type="Proteomes" id="UP000009874"/>
    </source>
</evidence>
<comment type="caution">
    <text evidence="2">The sequence shown here is derived from an EMBL/GenBank/DDBJ whole genome shotgun (WGS) entry which is preliminary data.</text>
</comment>
<keyword evidence="3" id="KW-1185">Reference proteome</keyword>
<dbReference type="InterPro" id="IPR029058">
    <property type="entry name" value="AB_hydrolase_fold"/>
</dbReference>
<dbReference type="eggNOG" id="COG1075">
    <property type="taxonomic scope" value="Bacteria"/>
</dbReference>
<name>K9DXW2_9BURK</name>
<dbReference type="SUPFAM" id="SSF53474">
    <property type="entry name" value="alpha/beta-Hydrolases"/>
    <property type="match status" value="1"/>
</dbReference>